<evidence type="ECO:0000313" key="2">
    <source>
        <dbReference type="EMBL" id="KRO17008.1"/>
    </source>
</evidence>
<evidence type="ECO:0000313" key="3">
    <source>
        <dbReference type="Proteomes" id="UP000050969"/>
    </source>
</evidence>
<organism evidence="2 3">
    <name type="scientific">Lacticaseibacillus saniviri JCM 17471 = DSM 24301</name>
    <dbReference type="NCBI Taxonomy" id="1293598"/>
    <lineage>
        <taxon>Bacteria</taxon>
        <taxon>Bacillati</taxon>
        <taxon>Bacillota</taxon>
        <taxon>Bacilli</taxon>
        <taxon>Lactobacillales</taxon>
        <taxon>Lactobacillaceae</taxon>
        <taxon>Lacticaseibacillus</taxon>
    </lineage>
</organism>
<dbReference type="Proteomes" id="UP000050969">
    <property type="component" value="Unassembled WGS sequence"/>
</dbReference>
<accession>A0A0R2MXV5</accession>
<dbReference type="EMBL" id="JQCE01000027">
    <property type="protein sequence ID" value="KRO17008.1"/>
    <property type="molecule type" value="Genomic_DNA"/>
</dbReference>
<comment type="caution">
    <text evidence="2">The sequence shown here is derived from an EMBL/GenBank/DDBJ whole genome shotgun (WGS) entry which is preliminary data.</text>
</comment>
<evidence type="ECO:0008006" key="4">
    <source>
        <dbReference type="Google" id="ProtNLM"/>
    </source>
</evidence>
<sequence length="196" mass="22167">MKWGIKAAMLLAITAGFAMAQQHAVQAAPNSLIGVPTPEQHQLNNDELTPLNGVLTIKYHPGYGIAVWDTPLEGRKVATPHKLMTGTHWRYSAIYVDYVGWWVRVGQNQWISMTYTNLELPMSWHITPYQKTVTINYRKGYGIAMWQAVPTGRTVIAGKTLPTGSHWCTWWQAVTPTGRVLYNLGGNQWIEQQYVK</sequence>
<dbReference type="STRING" id="1293598.IV56_GL000697"/>
<dbReference type="AlphaFoldDB" id="A0A0R2MXV5"/>
<reference evidence="2 3" key="1">
    <citation type="journal article" date="2015" name="Genome Announc.">
        <title>Expanding the biotechnology potential of lactobacilli through comparative genomics of 213 strains and associated genera.</title>
        <authorList>
            <person name="Sun Z."/>
            <person name="Harris H.M."/>
            <person name="McCann A."/>
            <person name="Guo C."/>
            <person name="Argimon S."/>
            <person name="Zhang W."/>
            <person name="Yang X."/>
            <person name="Jeffery I.B."/>
            <person name="Cooney J.C."/>
            <person name="Kagawa T.F."/>
            <person name="Liu W."/>
            <person name="Song Y."/>
            <person name="Salvetti E."/>
            <person name="Wrobel A."/>
            <person name="Rasinkangas P."/>
            <person name="Parkhill J."/>
            <person name="Rea M.C."/>
            <person name="O'Sullivan O."/>
            <person name="Ritari J."/>
            <person name="Douillard F.P."/>
            <person name="Paul Ross R."/>
            <person name="Yang R."/>
            <person name="Briner A.E."/>
            <person name="Felis G.E."/>
            <person name="de Vos W.M."/>
            <person name="Barrangou R."/>
            <person name="Klaenhammer T.R."/>
            <person name="Caufield P.W."/>
            <person name="Cui Y."/>
            <person name="Zhang H."/>
            <person name="O'Toole P.W."/>
        </authorList>
    </citation>
    <scope>NUCLEOTIDE SEQUENCE [LARGE SCALE GENOMIC DNA]</scope>
    <source>
        <strain evidence="2 3">DSM 24301</strain>
    </source>
</reference>
<dbReference type="PATRIC" id="fig|1293598.4.peg.741"/>
<keyword evidence="1" id="KW-0732">Signal</keyword>
<gene>
    <name evidence="2" type="ORF">IV56_GL000697</name>
</gene>
<feature type="signal peptide" evidence="1">
    <location>
        <begin position="1"/>
        <end position="20"/>
    </location>
</feature>
<proteinExistence type="predicted"/>
<evidence type="ECO:0000256" key="1">
    <source>
        <dbReference type="SAM" id="SignalP"/>
    </source>
</evidence>
<protein>
    <recommendedName>
        <fullName evidence="4">Surface layer protein A domain-containing protein</fullName>
    </recommendedName>
</protein>
<keyword evidence="3" id="KW-1185">Reference proteome</keyword>
<dbReference type="RefSeq" id="WP_056992836.1">
    <property type="nucleotide sequence ID" value="NZ_JQCE01000027.1"/>
</dbReference>
<feature type="chain" id="PRO_5039163582" description="Surface layer protein A domain-containing protein" evidence="1">
    <location>
        <begin position="21"/>
        <end position="196"/>
    </location>
</feature>
<name>A0A0R2MXV5_9LACO</name>